<dbReference type="Proteomes" id="UP001197770">
    <property type="component" value="Unassembled WGS sequence"/>
</dbReference>
<sequence length="861" mass="99458">MSRQPKLERFNNLVKSKYQVYNSLFMTLPFNGITDTGVLLPLFDRICIRGYDKKYNPEKIVNYFFEKYQRDVTESERYDLLFRFIQYIERQVVLFDAIEDSAYRIVNNMDGRGTLRNIKEEAEAQSKTEELKAYLENFKIRPVLTAHPTQFYPGAVLGIINDLSKAINDNDLEMIKKLLSQLGKTPFYKKEKPTPYDEAVSLIWYLENVFYKSASFIYNYLQQNIYKGETLDNHVIDLGFWPGGDRDGNPFVTTEITLKVASRLRNTIIKNYYRDIRNLRRRITFVGTEAPLSDLERRLYDSIFLEGDQLKISLEELESTLRRIRNLVVERHEGLFVEDIDDLLNKIRMFGYHFAVLDIRQDSRVHMHVMEEIVKQSQKDNLGIFPDNYLELDEAEQIEILAKVRGTVDPATLEDDIARKTLESIYAMRDIQKYNGERGCNRYIISNNQTGLNVMQAFSMFHLAGWDNPTVDIVPLFETVPDLKIAGEVMRKLYSNPVYAAHLKERGMKQTIMLGFSDGTKDGGYLMANWSIFKAKEELTKVSREFGIKVIFFDGRGGPPARGGGKTHQFYASLGETIEDEEIQLTVQGQTISSNFGTTDSCQYNLEQLLSSGIVNGVFHPKKKAFPDADRKTMEDLAEISYKTYSDFKAHPNFLGYLERMSTLKFYAKTNIGSRPSKRGGSDKLNFSDLRAIPFVGSWSQLKQNVPGFYGVGTAIEAFEQKGEFDKVKSLYDNSLFFRTLLENSMMSLTKSFFGLTAYMQDDPEFGAFWDLIHEEFERTKRVLLKLTGYDELMQEEPAGKASIQERERIVLPLLTIQQFALKKIQEMQREENPDQKKLEMFEKMVTRSLFGNINASRNSA</sequence>
<comment type="function">
    <text evidence="1">Forms oxaloacetate, a four-carbon dicarboxylic acid source for the tricarboxylic acid cycle.</text>
</comment>
<dbReference type="EMBL" id="JAJGMW010000008">
    <property type="protein sequence ID" value="MCC4212672.1"/>
    <property type="molecule type" value="Genomic_DNA"/>
</dbReference>
<accession>A0ABS8GRR3</accession>
<proteinExistence type="predicted"/>
<evidence type="ECO:0000256" key="1">
    <source>
        <dbReference type="ARBA" id="ARBA00003670"/>
    </source>
</evidence>
<dbReference type="RefSeq" id="WP_228229747.1">
    <property type="nucleotide sequence ID" value="NZ_JAJGMW010000008.1"/>
</dbReference>
<dbReference type="GO" id="GO:0008964">
    <property type="term" value="F:phosphoenolpyruvate carboxylase activity"/>
    <property type="evidence" value="ECO:0007669"/>
    <property type="project" value="UniProtKB-EC"/>
</dbReference>
<keyword evidence="4" id="KW-1185">Reference proteome</keyword>
<reference evidence="3 4" key="1">
    <citation type="submission" date="2021-11" db="EMBL/GenBank/DDBJ databases">
        <title>Seasonal and diel survey of microbial diversity of the Tyrrhenian coast.</title>
        <authorList>
            <person name="Gattoni G."/>
            <person name="Corral P."/>
        </authorList>
    </citation>
    <scope>NUCLEOTIDE SEQUENCE [LARGE SCALE GENOMIC DNA]</scope>
    <source>
        <strain evidence="3 4">Mr9</strain>
    </source>
</reference>
<dbReference type="SUPFAM" id="SSF51621">
    <property type="entry name" value="Phosphoenolpyruvate/pyruvate domain"/>
    <property type="match status" value="1"/>
</dbReference>
<dbReference type="InterPro" id="IPR021135">
    <property type="entry name" value="PEP_COase"/>
</dbReference>
<evidence type="ECO:0000313" key="4">
    <source>
        <dbReference type="Proteomes" id="UP001197770"/>
    </source>
</evidence>
<comment type="caution">
    <text evidence="3">The sequence shown here is derived from an EMBL/GenBank/DDBJ whole genome shotgun (WGS) entry which is preliminary data.</text>
</comment>
<evidence type="ECO:0000313" key="3">
    <source>
        <dbReference type="EMBL" id="MCC4212672.1"/>
    </source>
</evidence>
<evidence type="ECO:0000256" key="2">
    <source>
        <dbReference type="ARBA" id="ARBA00022419"/>
    </source>
</evidence>
<dbReference type="PANTHER" id="PTHR30523:SF6">
    <property type="entry name" value="PHOSPHOENOLPYRUVATE CARBOXYLASE"/>
    <property type="match status" value="1"/>
</dbReference>
<keyword evidence="3" id="KW-0456">Lyase</keyword>
<dbReference type="Pfam" id="PF00311">
    <property type="entry name" value="PEPcase"/>
    <property type="match status" value="2"/>
</dbReference>
<dbReference type="PANTHER" id="PTHR30523">
    <property type="entry name" value="PHOSPHOENOLPYRUVATE CARBOXYLASE"/>
    <property type="match status" value="1"/>
</dbReference>
<gene>
    <name evidence="3" type="ORF">LLW17_08080</name>
</gene>
<dbReference type="InterPro" id="IPR015813">
    <property type="entry name" value="Pyrv/PenolPyrv_kinase-like_dom"/>
</dbReference>
<dbReference type="PRINTS" id="PR00150">
    <property type="entry name" value="PEPCARBXLASE"/>
</dbReference>
<protein>
    <recommendedName>
        <fullName evidence="2">Phosphoenolpyruvate carboxylase</fullName>
    </recommendedName>
</protein>
<organism evidence="3 4">
    <name type="scientific">Leeuwenhoekiella parthenopeia</name>
    <dbReference type="NCBI Taxonomy" id="2890320"/>
    <lineage>
        <taxon>Bacteria</taxon>
        <taxon>Pseudomonadati</taxon>
        <taxon>Bacteroidota</taxon>
        <taxon>Flavobacteriia</taxon>
        <taxon>Flavobacteriales</taxon>
        <taxon>Flavobacteriaceae</taxon>
        <taxon>Leeuwenhoekiella</taxon>
    </lineage>
</organism>
<name>A0ABS8GRR3_9FLAO</name>